<keyword evidence="3" id="KW-1185">Reference proteome</keyword>
<accession>A0A0V8RXD8</accession>
<gene>
    <name evidence="2" type="ORF">CF15_05120</name>
</gene>
<reference evidence="2 3" key="1">
    <citation type="submission" date="2015-11" db="EMBL/GenBank/DDBJ databases">
        <title>Genome sequence of Pyrodictium occultum PL-19, a marine hyperthermophilic archaeon isolated from Volcano, Italy.</title>
        <authorList>
            <person name="Utturkar S."/>
            <person name="Huber H."/>
            <person name="Leptihn S."/>
            <person name="Brown S."/>
            <person name="Stetter K.O."/>
            <person name="Podar M."/>
        </authorList>
    </citation>
    <scope>NUCLEOTIDE SEQUENCE [LARGE SCALE GENOMIC DNA]</scope>
    <source>
        <strain evidence="2 3">PL-19</strain>
    </source>
</reference>
<dbReference type="InterPro" id="IPR002782">
    <property type="entry name" value="Mut7-C_RNAse_dom"/>
</dbReference>
<dbReference type="STRING" id="2309.CF15_05120"/>
<evidence type="ECO:0000259" key="1">
    <source>
        <dbReference type="Pfam" id="PF01927"/>
    </source>
</evidence>
<comment type="caution">
    <text evidence="2">The sequence shown here is derived from an EMBL/GenBank/DDBJ whole genome shotgun (WGS) entry which is preliminary data.</text>
</comment>
<dbReference type="PANTHER" id="PTHR39081:SF1">
    <property type="entry name" value="MUT7-C RNASE DOMAIN-CONTAINING PROTEIN"/>
    <property type="match status" value="1"/>
</dbReference>
<dbReference type="Pfam" id="PF01927">
    <property type="entry name" value="Mut7-C"/>
    <property type="match status" value="1"/>
</dbReference>
<name>A0A0V8RXD8_PYROC</name>
<dbReference type="EMBL" id="LNTB01000001">
    <property type="protein sequence ID" value="KSW12732.1"/>
    <property type="molecule type" value="Genomic_DNA"/>
</dbReference>
<protein>
    <recommendedName>
        <fullName evidence="1">Mut7-C RNAse domain-containing protein</fullName>
    </recommendedName>
</protein>
<dbReference type="OrthoDB" id="1266at2157"/>
<evidence type="ECO:0000313" key="3">
    <source>
        <dbReference type="Proteomes" id="UP000053352"/>
    </source>
</evidence>
<feature type="domain" description="Mut7-C RNAse" evidence="1">
    <location>
        <begin position="1"/>
        <end position="139"/>
    </location>
</feature>
<evidence type="ECO:0000313" key="2">
    <source>
        <dbReference type="EMBL" id="KSW12732.1"/>
    </source>
</evidence>
<dbReference type="AlphaFoldDB" id="A0A0V8RXD8"/>
<proteinExistence type="predicted"/>
<dbReference type="PANTHER" id="PTHR39081">
    <property type="entry name" value="MUT7-C DOMAIN-CONTAINING PROTEIN"/>
    <property type="match status" value="1"/>
</dbReference>
<organism evidence="2 3">
    <name type="scientific">Pyrodictium occultum</name>
    <dbReference type="NCBI Taxonomy" id="2309"/>
    <lineage>
        <taxon>Archaea</taxon>
        <taxon>Thermoproteota</taxon>
        <taxon>Thermoprotei</taxon>
        <taxon>Desulfurococcales</taxon>
        <taxon>Pyrodictiaceae</taxon>
        <taxon>Pyrodictium</taxon>
    </lineage>
</organism>
<sequence length="156" mass="18271">MLGNLARWLRMMGCDTLYARGWHDSRILEEAEKSRRIIVTRDRGLYNRARRRGLEAVLVGEDLARALALISLRYGVPLEVDPGRSRCPVCNSPLRLASREEVRGRVPPRVYESYTEFWVCTGCGQVYWRGGHWRGIERTLGEARRWAERLRESRRR</sequence>
<dbReference type="Proteomes" id="UP000053352">
    <property type="component" value="Unassembled WGS sequence"/>
</dbReference>